<reference evidence="2 3" key="1">
    <citation type="submission" date="2018-12" db="EMBL/GenBank/DDBJ databases">
        <title>The Draft Genome Sequence of the Soil Bacterium Pedobacter tournemirensis R1.</title>
        <authorList>
            <person name="He J."/>
        </authorList>
    </citation>
    <scope>NUCLEOTIDE SEQUENCE [LARGE SCALE GENOMIC DNA]</scope>
    <source>
        <strain evidence="2 3">R1</strain>
    </source>
</reference>
<dbReference type="Proteomes" id="UP000290848">
    <property type="component" value="Unassembled WGS sequence"/>
</dbReference>
<accession>A0A4Q0MB17</accession>
<organism evidence="2 3">
    <name type="scientific">Arcticibacter tournemirensis</name>
    <dbReference type="NCBI Taxonomy" id="699437"/>
    <lineage>
        <taxon>Bacteria</taxon>
        <taxon>Pseudomonadati</taxon>
        <taxon>Bacteroidota</taxon>
        <taxon>Sphingobacteriia</taxon>
        <taxon>Sphingobacteriales</taxon>
        <taxon>Sphingobacteriaceae</taxon>
        <taxon>Arcticibacter</taxon>
    </lineage>
</organism>
<evidence type="ECO:0000313" key="3">
    <source>
        <dbReference type="Proteomes" id="UP000290848"/>
    </source>
</evidence>
<name>A0A4Q0MB17_9SPHI</name>
<evidence type="ECO:0008006" key="4">
    <source>
        <dbReference type="Google" id="ProtNLM"/>
    </source>
</evidence>
<feature type="signal peptide" evidence="1">
    <location>
        <begin position="1"/>
        <end position="21"/>
    </location>
</feature>
<feature type="chain" id="PRO_5020825092" description="Lipid/polyisoprenoid-binding YceI-like domain-containing protein" evidence="1">
    <location>
        <begin position="22"/>
        <end position="191"/>
    </location>
</feature>
<sequence>MNRFTIVFLLSLILIAAFAKAQTITQARFRISNKTKGFTSIDLVINNTIYVGIEDDGSIAYIESENDDINTPLDLERLGLPITFYGTSDIHDIPGKIKSIGNIKFTYYNVFDIHDERGNLKSIGDIQIKYCNTFDIHDPKGKVKSVGPVTIKYYNVFDQSFPFGYVKSIEGNTARIKVSVRNPIIERGRKS</sequence>
<comment type="caution">
    <text evidence="2">The sequence shown here is derived from an EMBL/GenBank/DDBJ whole genome shotgun (WGS) entry which is preliminary data.</text>
</comment>
<evidence type="ECO:0000313" key="2">
    <source>
        <dbReference type="EMBL" id="RXF70480.1"/>
    </source>
</evidence>
<dbReference type="RefSeq" id="WP_128768785.1">
    <property type="nucleotide sequence ID" value="NZ_RXOC01000004.1"/>
</dbReference>
<dbReference type="EMBL" id="RXOC01000004">
    <property type="protein sequence ID" value="RXF70480.1"/>
    <property type="molecule type" value="Genomic_DNA"/>
</dbReference>
<proteinExistence type="predicted"/>
<evidence type="ECO:0000256" key="1">
    <source>
        <dbReference type="SAM" id="SignalP"/>
    </source>
</evidence>
<protein>
    <recommendedName>
        <fullName evidence="4">Lipid/polyisoprenoid-binding YceI-like domain-containing protein</fullName>
    </recommendedName>
</protein>
<keyword evidence="1" id="KW-0732">Signal</keyword>
<dbReference type="AlphaFoldDB" id="A0A4Q0MB17"/>
<gene>
    <name evidence="2" type="ORF">EKH83_07485</name>
</gene>